<gene>
    <name evidence="1" type="ORF">D917_03245</name>
</gene>
<dbReference type="EMBL" id="LVZM01021044">
    <property type="protein sequence ID" value="OUC41585.1"/>
    <property type="molecule type" value="Genomic_DNA"/>
</dbReference>
<reference evidence="1 2" key="1">
    <citation type="submission" date="2015-04" db="EMBL/GenBank/DDBJ databases">
        <title>Draft genome of the roundworm Trichinella nativa.</title>
        <authorList>
            <person name="Mitreva M."/>
        </authorList>
    </citation>
    <scope>NUCLEOTIDE SEQUENCE [LARGE SCALE GENOMIC DNA]</scope>
    <source>
        <strain evidence="1 2">ISS45</strain>
    </source>
</reference>
<dbReference type="AlphaFoldDB" id="A0A1Y3E975"/>
<sequence length="286" mass="32708">MHMHMNVFHGTSRCNVKIACHLRHLQPSINVTSLVKTAMQFLNPFSITTLFNTVHRIQCPSFPFVCFDHIVTTVAAPVQLRCLSTITASTVCCFGLLYCRHCGANVVFRQMYRRASPTVVSTNSSSTISVLRYIMSSLKNRIPITTLLIRFIANVCKIKVRQDEHHPLLHVGIKCYLHFAVFTNQCAVSNLLDFHRDTHVRRNLVLCFHKDNDEASRRRSHKFSIVSMNLSSESRYFFVPPRPLNVFSGDWPVSENRASNSNAKYLHVSQRLGKRTPSSSWVDIEQ</sequence>
<comment type="caution">
    <text evidence="1">The sequence shown here is derived from an EMBL/GenBank/DDBJ whole genome shotgun (WGS) entry which is preliminary data.</text>
</comment>
<accession>A0A1Y3E975</accession>
<dbReference type="Proteomes" id="UP000243006">
    <property type="component" value="Unassembled WGS sequence"/>
</dbReference>
<evidence type="ECO:0000313" key="2">
    <source>
        <dbReference type="Proteomes" id="UP000243006"/>
    </source>
</evidence>
<organism evidence="1 2">
    <name type="scientific">Trichinella nativa</name>
    <dbReference type="NCBI Taxonomy" id="6335"/>
    <lineage>
        <taxon>Eukaryota</taxon>
        <taxon>Metazoa</taxon>
        <taxon>Ecdysozoa</taxon>
        <taxon>Nematoda</taxon>
        <taxon>Enoplea</taxon>
        <taxon>Dorylaimia</taxon>
        <taxon>Trichinellida</taxon>
        <taxon>Trichinellidae</taxon>
        <taxon>Trichinella</taxon>
    </lineage>
</organism>
<protein>
    <submittedName>
        <fullName evidence="1">Uncharacterized protein</fullName>
    </submittedName>
</protein>
<evidence type="ECO:0000313" key="1">
    <source>
        <dbReference type="EMBL" id="OUC41585.1"/>
    </source>
</evidence>
<name>A0A1Y3E975_9BILA</name>
<proteinExistence type="predicted"/>